<dbReference type="GO" id="GO:0016020">
    <property type="term" value="C:membrane"/>
    <property type="evidence" value="ECO:0007669"/>
    <property type="project" value="UniProtKB-SubCell"/>
</dbReference>
<evidence type="ECO:0000256" key="3">
    <source>
        <dbReference type="ARBA" id="ARBA00022989"/>
    </source>
</evidence>
<gene>
    <name evidence="8" type="ORF">Pan181_01570</name>
</gene>
<dbReference type="InterPro" id="IPR012340">
    <property type="entry name" value="NA-bd_OB-fold"/>
</dbReference>
<dbReference type="EMBL" id="CP036278">
    <property type="protein sequence ID" value="QDU53978.1"/>
    <property type="molecule type" value="Genomic_DNA"/>
</dbReference>
<feature type="transmembrane region" description="Helical" evidence="5">
    <location>
        <begin position="33"/>
        <end position="52"/>
    </location>
</feature>
<keyword evidence="2 5" id="KW-0812">Transmembrane</keyword>
<dbReference type="InterPro" id="IPR002810">
    <property type="entry name" value="NfeD-like_C"/>
</dbReference>
<evidence type="ECO:0000256" key="4">
    <source>
        <dbReference type="ARBA" id="ARBA00023136"/>
    </source>
</evidence>
<feature type="domain" description="NfeD integral membrane" evidence="7">
    <location>
        <begin position="8"/>
        <end position="76"/>
    </location>
</feature>
<dbReference type="Proteomes" id="UP000315750">
    <property type="component" value="Chromosome"/>
</dbReference>
<evidence type="ECO:0000259" key="6">
    <source>
        <dbReference type="Pfam" id="PF01957"/>
    </source>
</evidence>
<dbReference type="KEGG" id="amuc:Pan181_01570"/>
<dbReference type="InterPro" id="IPR056739">
    <property type="entry name" value="NfeD_membrane"/>
</dbReference>
<comment type="subcellular location">
    <subcellularLocation>
        <location evidence="1">Membrane</location>
        <topology evidence="1">Multi-pass membrane protein</topology>
    </subcellularLocation>
</comment>
<protein>
    <submittedName>
        <fullName evidence="8">Uncharacterized protein</fullName>
    </submittedName>
</protein>
<feature type="transmembrane region" description="Helical" evidence="5">
    <location>
        <begin position="6"/>
        <end position="26"/>
    </location>
</feature>
<evidence type="ECO:0000313" key="8">
    <source>
        <dbReference type="EMBL" id="QDU53978.1"/>
    </source>
</evidence>
<evidence type="ECO:0000256" key="2">
    <source>
        <dbReference type="ARBA" id="ARBA00022692"/>
    </source>
</evidence>
<evidence type="ECO:0000256" key="5">
    <source>
        <dbReference type="SAM" id="Phobius"/>
    </source>
</evidence>
<dbReference type="SUPFAM" id="SSF141322">
    <property type="entry name" value="NfeD domain-like"/>
    <property type="match status" value="1"/>
</dbReference>
<evidence type="ECO:0000256" key="1">
    <source>
        <dbReference type="ARBA" id="ARBA00004141"/>
    </source>
</evidence>
<dbReference type="OrthoDB" id="283587at2"/>
<accession>A0A518AGX9</accession>
<dbReference type="AlphaFoldDB" id="A0A518AGX9"/>
<dbReference type="PANTHER" id="PTHR33507">
    <property type="entry name" value="INNER MEMBRANE PROTEIN YBBJ"/>
    <property type="match status" value="1"/>
</dbReference>
<dbReference type="InterPro" id="IPR052165">
    <property type="entry name" value="Membrane_assoc_protease"/>
</dbReference>
<reference evidence="8 9" key="1">
    <citation type="submission" date="2019-02" db="EMBL/GenBank/DDBJ databases">
        <title>Deep-cultivation of Planctomycetes and their phenomic and genomic characterization uncovers novel biology.</title>
        <authorList>
            <person name="Wiegand S."/>
            <person name="Jogler M."/>
            <person name="Boedeker C."/>
            <person name="Pinto D."/>
            <person name="Vollmers J."/>
            <person name="Rivas-Marin E."/>
            <person name="Kohn T."/>
            <person name="Peeters S.H."/>
            <person name="Heuer A."/>
            <person name="Rast P."/>
            <person name="Oberbeckmann S."/>
            <person name="Bunk B."/>
            <person name="Jeske O."/>
            <person name="Meyerdierks A."/>
            <person name="Storesund J.E."/>
            <person name="Kallscheuer N."/>
            <person name="Luecker S."/>
            <person name="Lage O.M."/>
            <person name="Pohl T."/>
            <person name="Merkel B.J."/>
            <person name="Hornburger P."/>
            <person name="Mueller R.-W."/>
            <person name="Bruemmer F."/>
            <person name="Labrenz M."/>
            <person name="Spormann A.M."/>
            <person name="Op den Camp H."/>
            <person name="Overmann J."/>
            <person name="Amann R."/>
            <person name="Jetten M.S.M."/>
            <person name="Mascher T."/>
            <person name="Medema M.H."/>
            <person name="Devos D.P."/>
            <person name="Kaster A.-K."/>
            <person name="Ovreas L."/>
            <person name="Rohde M."/>
            <person name="Galperin M.Y."/>
            <person name="Jogler C."/>
        </authorList>
    </citation>
    <scope>NUCLEOTIDE SEQUENCE [LARGE SCALE GENOMIC DNA]</scope>
    <source>
        <strain evidence="8 9">Pan181</strain>
    </source>
</reference>
<keyword evidence="3 5" id="KW-1133">Transmembrane helix</keyword>
<proteinExistence type="predicted"/>
<keyword evidence="9" id="KW-1185">Reference proteome</keyword>
<feature type="transmembrane region" description="Helical" evidence="5">
    <location>
        <begin position="58"/>
        <end position="79"/>
    </location>
</feature>
<feature type="domain" description="NfeD-like C-terminal" evidence="6">
    <location>
        <begin position="106"/>
        <end position="159"/>
    </location>
</feature>
<dbReference type="RefSeq" id="WP_145245014.1">
    <property type="nucleotide sequence ID" value="NZ_CP036278.1"/>
</dbReference>
<sequence>METIDPLVWAGLLVLVGLALVVLEILIPSGGIIGLLSLGSMLAGIVMAFRAGGPTAGFSVLSFVVLMTPVSMGIAFYVLPRTPIGRILLGEAPKSTEVAPEDPRRQLIGRIGVARSKMLPSGTVEIDGQMIDAVAKGQAIEPGEKVQIVEVRANRVMVRTAPKDMHPGTSRPDDLLNRSIEELGIESLEDPLA</sequence>
<organism evidence="8 9">
    <name type="scientific">Aeoliella mucimassa</name>
    <dbReference type="NCBI Taxonomy" id="2527972"/>
    <lineage>
        <taxon>Bacteria</taxon>
        <taxon>Pseudomonadati</taxon>
        <taxon>Planctomycetota</taxon>
        <taxon>Planctomycetia</taxon>
        <taxon>Pirellulales</taxon>
        <taxon>Lacipirellulaceae</taxon>
        <taxon>Aeoliella</taxon>
    </lineage>
</organism>
<dbReference type="Pfam" id="PF24961">
    <property type="entry name" value="NfeD_membrane"/>
    <property type="match status" value="1"/>
</dbReference>
<name>A0A518AGX9_9BACT</name>
<dbReference type="Pfam" id="PF01957">
    <property type="entry name" value="NfeD"/>
    <property type="match status" value="1"/>
</dbReference>
<dbReference type="Gene3D" id="2.40.50.140">
    <property type="entry name" value="Nucleic acid-binding proteins"/>
    <property type="match status" value="1"/>
</dbReference>
<evidence type="ECO:0000313" key="9">
    <source>
        <dbReference type="Proteomes" id="UP000315750"/>
    </source>
</evidence>
<keyword evidence="4 5" id="KW-0472">Membrane</keyword>
<evidence type="ECO:0000259" key="7">
    <source>
        <dbReference type="Pfam" id="PF24961"/>
    </source>
</evidence>